<gene>
    <name evidence="1" type="ORF">BJ322DRAFT_1078655</name>
</gene>
<accession>A0A9P6L466</accession>
<evidence type="ECO:0000313" key="2">
    <source>
        <dbReference type="Proteomes" id="UP000736335"/>
    </source>
</evidence>
<reference evidence="1" key="2">
    <citation type="submission" date="2020-11" db="EMBL/GenBank/DDBJ databases">
        <authorList>
            <consortium name="DOE Joint Genome Institute"/>
            <person name="Kuo A."/>
            <person name="Miyauchi S."/>
            <person name="Kiss E."/>
            <person name="Drula E."/>
            <person name="Kohler A."/>
            <person name="Sanchez-Garcia M."/>
            <person name="Andreopoulos B."/>
            <person name="Barry K.W."/>
            <person name="Bonito G."/>
            <person name="Buee M."/>
            <person name="Carver A."/>
            <person name="Chen C."/>
            <person name="Cichocki N."/>
            <person name="Clum A."/>
            <person name="Culley D."/>
            <person name="Crous P.W."/>
            <person name="Fauchery L."/>
            <person name="Girlanda M."/>
            <person name="Hayes R."/>
            <person name="Keri Z."/>
            <person name="Labutti K."/>
            <person name="Lipzen A."/>
            <person name="Lombard V."/>
            <person name="Magnuson J."/>
            <person name="Maillard F."/>
            <person name="Morin E."/>
            <person name="Murat C."/>
            <person name="Nolan M."/>
            <person name="Ohm R."/>
            <person name="Pangilinan J."/>
            <person name="Pereira M."/>
            <person name="Perotto S."/>
            <person name="Peter M."/>
            <person name="Riley R."/>
            <person name="Sitrit Y."/>
            <person name="Stielow B."/>
            <person name="Szollosi G."/>
            <person name="Zifcakova L."/>
            <person name="Stursova M."/>
            <person name="Spatafora J.W."/>
            <person name="Tedersoo L."/>
            <person name="Vaario L.-M."/>
            <person name="Yamada A."/>
            <person name="Yan M."/>
            <person name="Wang P."/>
            <person name="Xu J."/>
            <person name="Bruns T."/>
            <person name="Baldrian P."/>
            <person name="Vilgalys R."/>
            <person name="Henrissat B."/>
            <person name="Grigoriev I.V."/>
            <person name="Hibbett D."/>
            <person name="Nagy L.G."/>
            <person name="Martin F.M."/>
        </authorList>
    </citation>
    <scope>NUCLEOTIDE SEQUENCE</scope>
    <source>
        <strain evidence="1">UH-Tt-Lm1</strain>
    </source>
</reference>
<dbReference type="OrthoDB" id="3134569at2759"/>
<reference evidence="1" key="1">
    <citation type="journal article" date="2020" name="Nat. Commun.">
        <title>Large-scale genome sequencing of mycorrhizal fungi provides insights into the early evolution of symbiotic traits.</title>
        <authorList>
            <person name="Miyauchi S."/>
            <person name="Kiss E."/>
            <person name="Kuo A."/>
            <person name="Drula E."/>
            <person name="Kohler A."/>
            <person name="Sanchez-Garcia M."/>
            <person name="Morin E."/>
            <person name="Andreopoulos B."/>
            <person name="Barry K.W."/>
            <person name="Bonito G."/>
            <person name="Buee M."/>
            <person name="Carver A."/>
            <person name="Chen C."/>
            <person name="Cichocki N."/>
            <person name="Clum A."/>
            <person name="Culley D."/>
            <person name="Crous P.W."/>
            <person name="Fauchery L."/>
            <person name="Girlanda M."/>
            <person name="Hayes R.D."/>
            <person name="Keri Z."/>
            <person name="LaButti K."/>
            <person name="Lipzen A."/>
            <person name="Lombard V."/>
            <person name="Magnuson J."/>
            <person name="Maillard F."/>
            <person name="Murat C."/>
            <person name="Nolan M."/>
            <person name="Ohm R.A."/>
            <person name="Pangilinan J."/>
            <person name="Pereira M.F."/>
            <person name="Perotto S."/>
            <person name="Peter M."/>
            <person name="Pfister S."/>
            <person name="Riley R."/>
            <person name="Sitrit Y."/>
            <person name="Stielow J.B."/>
            <person name="Szollosi G."/>
            <person name="Zifcakova L."/>
            <person name="Stursova M."/>
            <person name="Spatafora J.W."/>
            <person name="Tedersoo L."/>
            <person name="Vaario L.M."/>
            <person name="Yamada A."/>
            <person name="Yan M."/>
            <person name="Wang P."/>
            <person name="Xu J."/>
            <person name="Bruns T."/>
            <person name="Baldrian P."/>
            <person name="Vilgalys R."/>
            <person name="Dunand C."/>
            <person name="Henrissat B."/>
            <person name="Grigoriev I.V."/>
            <person name="Hibbett D."/>
            <person name="Nagy L.G."/>
            <person name="Martin F.M."/>
        </authorList>
    </citation>
    <scope>NUCLEOTIDE SEQUENCE</scope>
    <source>
        <strain evidence="1">UH-Tt-Lm1</strain>
    </source>
</reference>
<evidence type="ECO:0000313" key="1">
    <source>
        <dbReference type="EMBL" id="KAF9781833.1"/>
    </source>
</evidence>
<dbReference type="AlphaFoldDB" id="A0A9P6L466"/>
<dbReference type="Gene3D" id="2.80.10.50">
    <property type="match status" value="1"/>
</dbReference>
<sequence length="213" mass="24195">MSWNSRTSLSSNFQDGDLRPGVYRIQNLYSETYLDIHEHSKELCCRPFRDLEPTRGLVRPHTLTRVIISDDHQWIILPYGSGYAVQRVDPGRPEQYCTFSNGFGDGTPLCVTPYPVAWRIEVAPEEQYSGFEYVRVFWGNTKQAWDLDGGDKGNGRKVQSYRDRWHKAWRLWKLVPVTIDRLQLEGALTASFGASSPPSYDGVTSSPGRGCSA</sequence>
<comment type="caution">
    <text evidence="1">The sequence shown here is derived from an EMBL/GenBank/DDBJ whole genome shotgun (WGS) entry which is preliminary data.</text>
</comment>
<protein>
    <submittedName>
        <fullName evidence="1">Uncharacterized protein</fullName>
    </submittedName>
</protein>
<dbReference type="Proteomes" id="UP000736335">
    <property type="component" value="Unassembled WGS sequence"/>
</dbReference>
<organism evidence="1 2">
    <name type="scientific">Thelephora terrestris</name>
    <dbReference type="NCBI Taxonomy" id="56493"/>
    <lineage>
        <taxon>Eukaryota</taxon>
        <taxon>Fungi</taxon>
        <taxon>Dikarya</taxon>
        <taxon>Basidiomycota</taxon>
        <taxon>Agaricomycotina</taxon>
        <taxon>Agaricomycetes</taxon>
        <taxon>Thelephorales</taxon>
        <taxon>Thelephoraceae</taxon>
        <taxon>Thelephora</taxon>
    </lineage>
</organism>
<dbReference type="EMBL" id="WIUZ02000013">
    <property type="protein sequence ID" value="KAF9781833.1"/>
    <property type="molecule type" value="Genomic_DNA"/>
</dbReference>
<proteinExistence type="predicted"/>
<keyword evidence="2" id="KW-1185">Reference proteome</keyword>
<name>A0A9P6L466_9AGAM</name>